<dbReference type="EMBL" id="JANPWB010000014">
    <property type="protein sequence ID" value="KAJ1098168.1"/>
    <property type="molecule type" value="Genomic_DNA"/>
</dbReference>
<comment type="caution">
    <text evidence="2">The sequence shown here is derived from an EMBL/GenBank/DDBJ whole genome shotgun (WGS) entry which is preliminary data.</text>
</comment>
<proteinExistence type="predicted"/>
<keyword evidence="3" id="KW-1185">Reference proteome</keyword>
<accession>A0AAV7M4R7</accession>
<reference evidence="2" key="1">
    <citation type="journal article" date="2022" name="bioRxiv">
        <title>Sequencing and chromosome-scale assembly of the giantPleurodeles waltlgenome.</title>
        <authorList>
            <person name="Brown T."/>
            <person name="Elewa A."/>
            <person name="Iarovenko S."/>
            <person name="Subramanian E."/>
            <person name="Araus A.J."/>
            <person name="Petzold A."/>
            <person name="Susuki M."/>
            <person name="Suzuki K.-i.T."/>
            <person name="Hayashi T."/>
            <person name="Toyoda A."/>
            <person name="Oliveira C."/>
            <person name="Osipova E."/>
            <person name="Leigh N.D."/>
            <person name="Simon A."/>
            <person name="Yun M.H."/>
        </authorList>
    </citation>
    <scope>NUCLEOTIDE SEQUENCE</scope>
    <source>
        <strain evidence="2">20211129_DDA</strain>
        <tissue evidence="2">Liver</tissue>
    </source>
</reference>
<sequence length="168" mass="18368">MFRSCGRDDYSPGCRGNGDAGNQLGNPDVRAPKRTAKDDGLCVRRAEEEKNTNNEEEGREDAEDRSRNGNSTVPLKINDQPWEKKRAETRELCHVPGGTWLTKVAVNQRLGAGKCGFPPSPTVELFRSCAVGHAIHAPQAQSWFDKAEAISDSERAVIPSHCSVSGIH</sequence>
<organism evidence="2 3">
    <name type="scientific">Pleurodeles waltl</name>
    <name type="common">Iberian ribbed newt</name>
    <dbReference type="NCBI Taxonomy" id="8319"/>
    <lineage>
        <taxon>Eukaryota</taxon>
        <taxon>Metazoa</taxon>
        <taxon>Chordata</taxon>
        <taxon>Craniata</taxon>
        <taxon>Vertebrata</taxon>
        <taxon>Euteleostomi</taxon>
        <taxon>Amphibia</taxon>
        <taxon>Batrachia</taxon>
        <taxon>Caudata</taxon>
        <taxon>Salamandroidea</taxon>
        <taxon>Salamandridae</taxon>
        <taxon>Pleurodelinae</taxon>
        <taxon>Pleurodeles</taxon>
    </lineage>
</organism>
<feature type="region of interest" description="Disordered" evidence="1">
    <location>
        <begin position="1"/>
        <end position="80"/>
    </location>
</feature>
<evidence type="ECO:0000256" key="1">
    <source>
        <dbReference type="SAM" id="MobiDB-lite"/>
    </source>
</evidence>
<gene>
    <name evidence="2" type="ORF">NDU88_003284</name>
</gene>
<name>A0AAV7M4R7_PLEWA</name>
<dbReference type="Proteomes" id="UP001066276">
    <property type="component" value="Chromosome 10"/>
</dbReference>
<protein>
    <submittedName>
        <fullName evidence="2">Uncharacterized protein</fullName>
    </submittedName>
</protein>
<feature type="compositionally biased region" description="Basic and acidic residues" evidence="1">
    <location>
        <begin position="35"/>
        <end position="53"/>
    </location>
</feature>
<dbReference type="AlphaFoldDB" id="A0AAV7M4R7"/>
<evidence type="ECO:0000313" key="2">
    <source>
        <dbReference type="EMBL" id="KAJ1098168.1"/>
    </source>
</evidence>
<evidence type="ECO:0000313" key="3">
    <source>
        <dbReference type="Proteomes" id="UP001066276"/>
    </source>
</evidence>
<feature type="compositionally biased region" description="Basic and acidic residues" evidence="1">
    <location>
        <begin position="1"/>
        <end position="10"/>
    </location>
</feature>